<dbReference type="PROSITE" id="PS50088">
    <property type="entry name" value="ANK_REPEAT"/>
    <property type="match status" value="2"/>
</dbReference>
<dbReference type="SUPFAM" id="SSF48403">
    <property type="entry name" value="Ankyrin repeat"/>
    <property type="match status" value="2"/>
</dbReference>
<keyword evidence="2 3" id="KW-0040">ANK repeat</keyword>
<dbReference type="InterPro" id="IPR002110">
    <property type="entry name" value="Ankyrin_rpt"/>
</dbReference>
<keyword evidence="4" id="KW-0418">Kinase</keyword>
<dbReference type="OrthoDB" id="4062651at2759"/>
<gene>
    <name evidence="4" type="ORF">F53441_7682</name>
</gene>
<dbReference type="Gene3D" id="1.25.40.20">
    <property type="entry name" value="Ankyrin repeat-containing domain"/>
    <property type="match status" value="2"/>
</dbReference>
<dbReference type="Proteomes" id="UP000605986">
    <property type="component" value="Unassembled WGS sequence"/>
</dbReference>
<name>A0A8H4KD52_9HYPO</name>
<sequence length="664" mass="71952">MSLSEIASSSGISDSRRAEAAYSLGITRLLRIGTIRPADRSSEYTGYTINSSEVRHWLPLDSANNPGYKFDPETVPDISIVKSWLKTATCLGSHIASKWLRELDVSLWQDARHIFKTEYCGIGHNLFENVSLDSLDAASSSHEINSAGDRFLHLAATQGHIDIVKRLCARGSSGSVNVSNNRGETALFQACRSGHYHVSKYLISVGADAGICSTNGKNTLHWLYAFDVAEAELSELASLMVEAGAGLKKVCTENTLFNHYFREAAGPGTPLCRMVQQDAFVAAKVLIKLGANPYNVESNFAMIAAVSSHNSAFIELFLNSDHELALKTPKACGEGLRLPIYLATELGSRPIFDKLLLHAGPNTEIGVPDFEGIADDLFPQFDLTHLQSDVLQGCSTIATFPVSSSFKNLVHQASAASPGPHFLESVLKELSAAQAKELVNSHGYFDDVAEVLLKYGANIEEEGHCADRTKGVPMTTLGALITFNNHSSAAAVAWILNHNPSFIINTAAGLTAFAMAIRSGEMFEIAPLPRLIPIRLYDKDNTVLSLLVNRFGKGDSSILGYLPEHCPGMTALQLAVCRLNPGAVQMLLTARANRKLGIKGPGIEPVSAIDCARDLKSHNIPPEARARGTEEVERYLGRFGKVRQVFVDYGDDMDSDSDSIESLD</sequence>
<comment type="caution">
    <text evidence="4">The sequence shown here is derived from an EMBL/GenBank/DDBJ whole genome shotgun (WGS) entry which is preliminary data.</text>
</comment>
<keyword evidence="5" id="KW-1185">Reference proteome</keyword>
<dbReference type="Pfam" id="PF12796">
    <property type="entry name" value="Ank_2"/>
    <property type="match status" value="1"/>
</dbReference>
<protein>
    <submittedName>
        <fullName evidence="4">Serine/threonine protein kinase</fullName>
    </submittedName>
</protein>
<keyword evidence="1" id="KW-0677">Repeat</keyword>
<dbReference type="InterPro" id="IPR036770">
    <property type="entry name" value="Ankyrin_rpt-contain_sf"/>
</dbReference>
<proteinExistence type="predicted"/>
<organism evidence="4 5">
    <name type="scientific">Fusarium austroafricanum</name>
    <dbReference type="NCBI Taxonomy" id="2364996"/>
    <lineage>
        <taxon>Eukaryota</taxon>
        <taxon>Fungi</taxon>
        <taxon>Dikarya</taxon>
        <taxon>Ascomycota</taxon>
        <taxon>Pezizomycotina</taxon>
        <taxon>Sordariomycetes</taxon>
        <taxon>Hypocreomycetidae</taxon>
        <taxon>Hypocreales</taxon>
        <taxon>Nectriaceae</taxon>
        <taxon>Fusarium</taxon>
        <taxon>Fusarium concolor species complex</taxon>
    </lineage>
</organism>
<dbReference type="SMART" id="SM00248">
    <property type="entry name" value="ANK"/>
    <property type="match status" value="5"/>
</dbReference>
<dbReference type="PANTHER" id="PTHR24123:SF141">
    <property type="entry name" value="ANKYRIN 2, ISOFORM U"/>
    <property type="match status" value="1"/>
</dbReference>
<evidence type="ECO:0000313" key="5">
    <source>
        <dbReference type="Proteomes" id="UP000605986"/>
    </source>
</evidence>
<evidence type="ECO:0000313" key="4">
    <source>
        <dbReference type="EMBL" id="KAF4449032.1"/>
    </source>
</evidence>
<feature type="repeat" description="ANK" evidence="3">
    <location>
        <begin position="182"/>
        <end position="214"/>
    </location>
</feature>
<reference evidence="4" key="1">
    <citation type="submission" date="2020-01" db="EMBL/GenBank/DDBJ databases">
        <title>Identification and distribution of gene clusters putatively required for synthesis of sphingolipid metabolism inhibitors in phylogenetically diverse species of the filamentous fungus Fusarium.</title>
        <authorList>
            <person name="Kim H.-S."/>
            <person name="Busman M."/>
            <person name="Brown D.W."/>
            <person name="Divon H."/>
            <person name="Uhlig S."/>
            <person name="Proctor R.H."/>
        </authorList>
    </citation>
    <scope>NUCLEOTIDE SEQUENCE</scope>
    <source>
        <strain evidence="4">NRRL 53441</strain>
    </source>
</reference>
<evidence type="ECO:0000256" key="2">
    <source>
        <dbReference type="ARBA" id="ARBA00023043"/>
    </source>
</evidence>
<keyword evidence="4" id="KW-0808">Transferase</keyword>
<accession>A0A8H4KD52</accession>
<dbReference type="AlphaFoldDB" id="A0A8H4KD52"/>
<keyword evidence="4" id="KW-0723">Serine/threonine-protein kinase</keyword>
<evidence type="ECO:0000256" key="1">
    <source>
        <dbReference type="ARBA" id="ARBA00022737"/>
    </source>
</evidence>
<dbReference type="InterPro" id="IPR051165">
    <property type="entry name" value="Multifunctional_ANK_Repeat"/>
</dbReference>
<dbReference type="PANTHER" id="PTHR24123">
    <property type="entry name" value="ANKYRIN REPEAT-CONTAINING"/>
    <property type="match status" value="1"/>
</dbReference>
<dbReference type="EMBL" id="JAADJG010000309">
    <property type="protein sequence ID" value="KAF4449032.1"/>
    <property type="molecule type" value="Genomic_DNA"/>
</dbReference>
<dbReference type="PROSITE" id="PS50297">
    <property type="entry name" value="ANK_REP_REGION"/>
    <property type="match status" value="2"/>
</dbReference>
<feature type="repeat" description="ANK" evidence="3">
    <location>
        <begin position="147"/>
        <end position="179"/>
    </location>
</feature>
<evidence type="ECO:0000256" key="3">
    <source>
        <dbReference type="PROSITE-ProRule" id="PRU00023"/>
    </source>
</evidence>
<dbReference type="GO" id="GO:0004674">
    <property type="term" value="F:protein serine/threonine kinase activity"/>
    <property type="evidence" value="ECO:0007669"/>
    <property type="project" value="UniProtKB-KW"/>
</dbReference>